<feature type="compositionally biased region" description="Basic and acidic residues" evidence="1">
    <location>
        <begin position="13"/>
        <end position="28"/>
    </location>
</feature>
<dbReference type="EMBL" id="CAACVS010000001">
    <property type="protein sequence ID" value="VEU33345.1"/>
    <property type="molecule type" value="Genomic_DNA"/>
</dbReference>
<reference evidence="3 4" key="1">
    <citation type="submission" date="2019-01" db="EMBL/GenBank/DDBJ databases">
        <authorList>
            <person name="Ferrante I. M."/>
        </authorList>
    </citation>
    <scope>NUCLEOTIDE SEQUENCE [LARGE SCALE GENOMIC DNA]</scope>
    <source>
        <strain evidence="3 4">B856</strain>
    </source>
</reference>
<dbReference type="OrthoDB" id="36142at2759"/>
<sequence>MGKSSKAASRSKTTKDEASTPVERKAEDSPPASRKVVDVATEHLPPIFLVFTTMACSGFLFVYAFRDVFATGRNIGGVHDEAYLTFTNSIAFFNNEKGWKSQQGGLSSISQVTTDANNMGGLFVRKVGGAACLAVQLQKLMPLLFHPANAQWKRGHFRPLFATSIVANLVLVAFYGIAIREELAAVGADGLPTMFVGVLLFETIVMLGYLATSRYTKGPAVALQQGKTPTSVVSRIVARTNFLVSGMICVIAGRDLFSPGTILGFIPRDDIYLEWTGAFLHSPPEGSPEAETQGTERDFFVGEKYLSQFLALNMLILCLYKFVAAFVVRYRNDGGGCIQARMIWKAQAVGSALVLYLFRLFSPAASTASLDFRWHLMMLAYETLILGLYGFL</sequence>
<keyword evidence="2" id="KW-0812">Transmembrane</keyword>
<feature type="transmembrane region" description="Helical" evidence="2">
    <location>
        <begin position="342"/>
        <end position="362"/>
    </location>
</feature>
<feature type="region of interest" description="Disordered" evidence="1">
    <location>
        <begin position="1"/>
        <end position="34"/>
    </location>
</feature>
<feature type="compositionally biased region" description="Low complexity" evidence="1">
    <location>
        <begin position="1"/>
        <end position="11"/>
    </location>
</feature>
<feature type="transmembrane region" description="Helical" evidence="2">
    <location>
        <begin position="309"/>
        <end position="330"/>
    </location>
</feature>
<accession>A0A448YU84</accession>
<proteinExistence type="predicted"/>
<evidence type="ECO:0000256" key="2">
    <source>
        <dbReference type="SAM" id="Phobius"/>
    </source>
</evidence>
<keyword evidence="2" id="KW-0472">Membrane</keyword>
<name>A0A448YU84_9STRA</name>
<organism evidence="3 4">
    <name type="scientific">Pseudo-nitzschia multistriata</name>
    <dbReference type="NCBI Taxonomy" id="183589"/>
    <lineage>
        <taxon>Eukaryota</taxon>
        <taxon>Sar</taxon>
        <taxon>Stramenopiles</taxon>
        <taxon>Ochrophyta</taxon>
        <taxon>Bacillariophyta</taxon>
        <taxon>Bacillariophyceae</taxon>
        <taxon>Bacillariophycidae</taxon>
        <taxon>Bacillariales</taxon>
        <taxon>Bacillariaceae</taxon>
        <taxon>Pseudo-nitzschia</taxon>
    </lineage>
</organism>
<protein>
    <submittedName>
        <fullName evidence="3">Uncharacterized protein</fullName>
    </submittedName>
</protein>
<keyword evidence="4" id="KW-1185">Reference proteome</keyword>
<gene>
    <name evidence="3" type="ORF">PSNMU_V1.4_AUG-EV-PASAV3_0001480</name>
</gene>
<dbReference type="AlphaFoldDB" id="A0A448YU84"/>
<feature type="transmembrane region" description="Helical" evidence="2">
    <location>
        <begin position="47"/>
        <end position="65"/>
    </location>
</feature>
<feature type="transmembrane region" description="Helical" evidence="2">
    <location>
        <begin position="232"/>
        <end position="253"/>
    </location>
</feature>
<evidence type="ECO:0000313" key="4">
    <source>
        <dbReference type="Proteomes" id="UP000291116"/>
    </source>
</evidence>
<evidence type="ECO:0000256" key="1">
    <source>
        <dbReference type="SAM" id="MobiDB-lite"/>
    </source>
</evidence>
<evidence type="ECO:0000313" key="3">
    <source>
        <dbReference type="EMBL" id="VEU33345.1"/>
    </source>
</evidence>
<feature type="transmembrane region" description="Helical" evidence="2">
    <location>
        <begin position="191"/>
        <end position="211"/>
    </location>
</feature>
<feature type="transmembrane region" description="Helical" evidence="2">
    <location>
        <begin position="160"/>
        <end position="179"/>
    </location>
</feature>
<dbReference type="Proteomes" id="UP000291116">
    <property type="component" value="Unassembled WGS sequence"/>
</dbReference>
<keyword evidence="2" id="KW-1133">Transmembrane helix</keyword>